<dbReference type="InterPro" id="IPR020846">
    <property type="entry name" value="MFS_dom"/>
</dbReference>
<sequence length="432" mass="45538">MPGNTFLSPMLAAGAILLSVALLIMGNGLQVMLLPIRGGLEGFSPFEVGLLGSGYFLGFVVGCVLTPRLIMRAGHIRTFAALVSIASAAALGYPIGVESMVWIALRMITGFCLAGLYLVVESWLNDQATNETRGALISIYVTVNFTVITLGQMLVTLFQPDSFVLFSIASVLVSLAAVPIVMTRSSQPAPITIVRFRPVRMFRLSPTGTVSIFLIGMATGSFWSLGPAYASAASGSIRDAALFMSAAVLGGAVLQWPAGKISDTMDRRQVLIGLALFSIVAGGVLVVLPYATWPWLAIGFAFGAGLLPCYAIAAAHVFDFADRADYVEVSAGLLLINGIGSTIGPLVSSLSFELLGPTGIFVTNGVVFAILVAFVIVRLARREGLPEEEKQNFDLGTSAAVSVVADEEAIQLSDLVIEDPLETQTETTDPVH</sequence>
<proteinExistence type="predicted"/>
<dbReference type="Proteomes" id="UP000547011">
    <property type="component" value="Unassembled WGS sequence"/>
</dbReference>
<feature type="domain" description="Major facilitator superfamily (MFS) profile" evidence="5">
    <location>
        <begin position="204"/>
        <end position="432"/>
    </location>
</feature>
<dbReference type="PANTHER" id="PTHR23521">
    <property type="entry name" value="TRANSPORTER MFS SUPERFAMILY"/>
    <property type="match status" value="1"/>
</dbReference>
<feature type="transmembrane region" description="Helical" evidence="4">
    <location>
        <begin position="204"/>
        <end position="225"/>
    </location>
</feature>
<feature type="transmembrane region" description="Helical" evidence="4">
    <location>
        <begin position="136"/>
        <end position="157"/>
    </location>
</feature>
<evidence type="ECO:0000313" key="7">
    <source>
        <dbReference type="Proteomes" id="UP000547011"/>
    </source>
</evidence>
<feature type="transmembrane region" description="Helical" evidence="4">
    <location>
        <begin position="330"/>
        <end position="352"/>
    </location>
</feature>
<evidence type="ECO:0000256" key="3">
    <source>
        <dbReference type="ARBA" id="ARBA00023136"/>
    </source>
</evidence>
<organism evidence="6 7">
    <name type="scientific">Devosia subaequoris</name>
    <dbReference type="NCBI Taxonomy" id="395930"/>
    <lineage>
        <taxon>Bacteria</taxon>
        <taxon>Pseudomonadati</taxon>
        <taxon>Pseudomonadota</taxon>
        <taxon>Alphaproteobacteria</taxon>
        <taxon>Hyphomicrobiales</taxon>
        <taxon>Devosiaceae</taxon>
        <taxon>Devosia</taxon>
    </lineage>
</organism>
<name>A0A7W6NCI4_9HYPH</name>
<dbReference type="RefSeq" id="WP_183311495.1">
    <property type="nucleotide sequence ID" value="NZ_JACIEW010000005.1"/>
</dbReference>
<dbReference type="PROSITE" id="PS50850">
    <property type="entry name" value="MFS"/>
    <property type="match status" value="1"/>
</dbReference>
<evidence type="ECO:0000313" key="6">
    <source>
        <dbReference type="EMBL" id="MBB4052751.1"/>
    </source>
</evidence>
<feature type="transmembrane region" description="Helical" evidence="4">
    <location>
        <begin position="297"/>
        <end position="318"/>
    </location>
</feature>
<feature type="transmembrane region" description="Helical" evidence="4">
    <location>
        <begin position="50"/>
        <end position="71"/>
    </location>
</feature>
<dbReference type="PANTHER" id="PTHR23521:SF3">
    <property type="entry name" value="MFS TRANSPORTER"/>
    <property type="match status" value="1"/>
</dbReference>
<dbReference type="Pfam" id="PF07690">
    <property type="entry name" value="MFS_1"/>
    <property type="match status" value="1"/>
</dbReference>
<dbReference type="GO" id="GO:0005886">
    <property type="term" value="C:plasma membrane"/>
    <property type="evidence" value="ECO:0007669"/>
    <property type="project" value="TreeGrafter"/>
</dbReference>
<dbReference type="EMBL" id="JACIEW010000005">
    <property type="protein sequence ID" value="MBB4052751.1"/>
    <property type="molecule type" value="Genomic_DNA"/>
</dbReference>
<evidence type="ECO:0000256" key="4">
    <source>
        <dbReference type="SAM" id="Phobius"/>
    </source>
</evidence>
<dbReference type="AlphaFoldDB" id="A0A7W6NCI4"/>
<keyword evidence="1 4" id="KW-0812">Transmembrane</keyword>
<feature type="transmembrane region" description="Helical" evidence="4">
    <location>
        <begin position="163"/>
        <end position="183"/>
    </location>
</feature>
<feature type="transmembrane region" description="Helical" evidence="4">
    <location>
        <begin position="358"/>
        <end position="380"/>
    </location>
</feature>
<evidence type="ECO:0000259" key="5">
    <source>
        <dbReference type="PROSITE" id="PS50850"/>
    </source>
</evidence>
<feature type="transmembrane region" description="Helical" evidence="4">
    <location>
        <begin position="270"/>
        <end position="291"/>
    </location>
</feature>
<dbReference type="InterPro" id="IPR047200">
    <property type="entry name" value="MFS_YcaD-like"/>
</dbReference>
<dbReference type="CDD" id="cd17477">
    <property type="entry name" value="MFS_YcaD_like"/>
    <property type="match status" value="1"/>
</dbReference>
<dbReference type="InterPro" id="IPR011701">
    <property type="entry name" value="MFS"/>
</dbReference>
<keyword evidence="3 4" id="KW-0472">Membrane</keyword>
<gene>
    <name evidence="6" type="ORF">GGR20_002399</name>
</gene>
<reference evidence="6 7" key="1">
    <citation type="submission" date="2020-08" db="EMBL/GenBank/DDBJ databases">
        <title>Genomic Encyclopedia of Type Strains, Phase IV (KMG-IV): sequencing the most valuable type-strain genomes for metagenomic binning, comparative biology and taxonomic classification.</title>
        <authorList>
            <person name="Goeker M."/>
        </authorList>
    </citation>
    <scope>NUCLEOTIDE SEQUENCE [LARGE SCALE GENOMIC DNA]</scope>
    <source>
        <strain evidence="6 7">DSM 23447</strain>
    </source>
</reference>
<feature type="transmembrane region" description="Helical" evidence="4">
    <location>
        <begin position="78"/>
        <end position="95"/>
    </location>
</feature>
<dbReference type="InterPro" id="IPR036259">
    <property type="entry name" value="MFS_trans_sf"/>
</dbReference>
<dbReference type="Gene3D" id="1.20.1250.20">
    <property type="entry name" value="MFS general substrate transporter like domains"/>
    <property type="match status" value="2"/>
</dbReference>
<feature type="transmembrane region" description="Helical" evidence="4">
    <location>
        <begin position="101"/>
        <end position="124"/>
    </location>
</feature>
<protein>
    <submittedName>
        <fullName evidence="6">MFS family permease</fullName>
    </submittedName>
</protein>
<accession>A0A7W6NCI4</accession>
<dbReference type="SUPFAM" id="SSF103473">
    <property type="entry name" value="MFS general substrate transporter"/>
    <property type="match status" value="1"/>
</dbReference>
<evidence type="ECO:0000256" key="2">
    <source>
        <dbReference type="ARBA" id="ARBA00022989"/>
    </source>
</evidence>
<dbReference type="GO" id="GO:0022857">
    <property type="term" value="F:transmembrane transporter activity"/>
    <property type="evidence" value="ECO:0007669"/>
    <property type="project" value="InterPro"/>
</dbReference>
<comment type="caution">
    <text evidence="6">The sequence shown here is derived from an EMBL/GenBank/DDBJ whole genome shotgun (WGS) entry which is preliminary data.</text>
</comment>
<keyword evidence="7" id="KW-1185">Reference proteome</keyword>
<feature type="transmembrane region" description="Helical" evidence="4">
    <location>
        <begin position="240"/>
        <end position="258"/>
    </location>
</feature>
<evidence type="ECO:0000256" key="1">
    <source>
        <dbReference type="ARBA" id="ARBA00022692"/>
    </source>
</evidence>
<keyword evidence="2 4" id="KW-1133">Transmembrane helix</keyword>